<evidence type="ECO:0000256" key="3">
    <source>
        <dbReference type="SAM" id="MobiDB-lite"/>
    </source>
</evidence>
<comment type="similarity">
    <text evidence="1">Belongs to the non-flavoprotein flavin reductase family.</text>
</comment>
<dbReference type="InterPro" id="IPR002563">
    <property type="entry name" value="Flavin_Rdtase-like_dom"/>
</dbReference>
<organism evidence="5 6">
    <name type="scientific">Conexibacter arvalis</name>
    <dbReference type="NCBI Taxonomy" id="912552"/>
    <lineage>
        <taxon>Bacteria</taxon>
        <taxon>Bacillati</taxon>
        <taxon>Actinomycetota</taxon>
        <taxon>Thermoleophilia</taxon>
        <taxon>Solirubrobacterales</taxon>
        <taxon>Conexibacteraceae</taxon>
        <taxon>Conexibacter</taxon>
    </lineage>
</organism>
<evidence type="ECO:0000313" key="6">
    <source>
        <dbReference type="Proteomes" id="UP000585272"/>
    </source>
</evidence>
<dbReference type="GO" id="GO:0042602">
    <property type="term" value="F:riboflavin reductase (NADPH) activity"/>
    <property type="evidence" value="ECO:0007669"/>
    <property type="project" value="TreeGrafter"/>
</dbReference>
<sequence>MSRSSSDAARSATAPGAPAPGAPGASLADAVRQVHRGYPTGVTIVTVAVDGVPYGLAVNAFSSISLEPPTVMACVAESSQTHPHLLRGDHFAVNVLAHDQAAVAAAFARSGGDKFAALRWRPGRRGSPLLDGAAAHLEVEVESRTPAHTHTIFVGRVVDADSTGAAPLVYLGGRLYDGDRLQPAGEAA</sequence>
<reference evidence="5 6" key="1">
    <citation type="submission" date="2020-08" db="EMBL/GenBank/DDBJ databases">
        <title>Genomic Encyclopedia of Archaeal and Bacterial Type Strains, Phase II (KMG-II): from individual species to whole genera.</title>
        <authorList>
            <person name="Goeker M."/>
        </authorList>
    </citation>
    <scope>NUCLEOTIDE SEQUENCE [LARGE SCALE GENOMIC DNA]</scope>
    <source>
        <strain evidence="5 6">DSM 23288</strain>
    </source>
</reference>
<evidence type="ECO:0000256" key="2">
    <source>
        <dbReference type="ARBA" id="ARBA00023002"/>
    </source>
</evidence>
<dbReference type="Pfam" id="PF01613">
    <property type="entry name" value="Flavin_Reduct"/>
    <property type="match status" value="1"/>
</dbReference>
<evidence type="ECO:0000313" key="5">
    <source>
        <dbReference type="EMBL" id="MBB4662161.1"/>
    </source>
</evidence>
<dbReference type="SUPFAM" id="SSF50475">
    <property type="entry name" value="FMN-binding split barrel"/>
    <property type="match status" value="1"/>
</dbReference>
<dbReference type="Proteomes" id="UP000585272">
    <property type="component" value="Unassembled WGS sequence"/>
</dbReference>
<proteinExistence type="inferred from homology"/>
<dbReference type="EMBL" id="JACHNU010000002">
    <property type="protein sequence ID" value="MBB4662161.1"/>
    <property type="molecule type" value="Genomic_DNA"/>
</dbReference>
<dbReference type="SMART" id="SM00903">
    <property type="entry name" value="Flavin_Reduct"/>
    <property type="match status" value="1"/>
</dbReference>
<dbReference type="InterPro" id="IPR012349">
    <property type="entry name" value="Split_barrel_FMN-bd"/>
</dbReference>
<comment type="caution">
    <text evidence="5">The sequence shown here is derived from an EMBL/GenBank/DDBJ whole genome shotgun (WGS) entry which is preliminary data.</text>
</comment>
<name>A0A840ID39_9ACTN</name>
<protein>
    <submittedName>
        <fullName evidence="5">Flavin reductase (DIM6/NTAB) family NADH-FMN oxidoreductase RutF</fullName>
    </submittedName>
</protein>
<feature type="domain" description="Flavin reductase like" evidence="4">
    <location>
        <begin position="35"/>
        <end position="177"/>
    </location>
</feature>
<dbReference type="AlphaFoldDB" id="A0A840ID39"/>
<feature type="region of interest" description="Disordered" evidence="3">
    <location>
        <begin position="1"/>
        <end position="25"/>
    </location>
</feature>
<feature type="compositionally biased region" description="Low complexity" evidence="3">
    <location>
        <begin position="1"/>
        <end position="16"/>
    </location>
</feature>
<dbReference type="InterPro" id="IPR050268">
    <property type="entry name" value="NADH-dep_flavin_reductase"/>
</dbReference>
<dbReference type="RefSeq" id="WP_183341146.1">
    <property type="nucleotide sequence ID" value="NZ_JACHNU010000002.1"/>
</dbReference>
<dbReference type="GO" id="GO:0010181">
    <property type="term" value="F:FMN binding"/>
    <property type="evidence" value="ECO:0007669"/>
    <property type="project" value="InterPro"/>
</dbReference>
<evidence type="ECO:0000259" key="4">
    <source>
        <dbReference type="SMART" id="SM00903"/>
    </source>
</evidence>
<keyword evidence="2" id="KW-0560">Oxidoreductase</keyword>
<evidence type="ECO:0000256" key="1">
    <source>
        <dbReference type="ARBA" id="ARBA00008898"/>
    </source>
</evidence>
<accession>A0A840ID39</accession>
<keyword evidence="6" id="KW-1185">Reference proteome</keyword>
<dbReference type="Gene3D" id="2.30.110.10">
    <property type="entry name" value="Electron Transport, Fmn-binding Protein, Chain A"/>
    <property type="match status" value="1"/>
</dbReference>
<gene>
    <name evidence="5" type="ORF">BDZ31_001747</name>
</gene>
<dbReference type="PANTHER" id="PTHR30466">
    <property type="entry name" value="FLAVIN REDUCTASE"/>
    <property type="match status" value="1"/>
</dbReference>
<dbReference type="PANTHER" id="PTHR30466:SF11">
    <property type="entry name" value="FLAVIN-DEPENDENT MONOOXYGENASE, REDUCTASE SUBUNIT HSAB"/>
    <property type="match status" value="1"/>
</dbReference>